<accession>W4GFW3</accession>
<proteinExistence type="predicted"/>
<sequence length="75" mass="7523">MAGAGAIQNTSSPGTVMDEFEPLQAAAHEGLLLAQIASHTLGCSAHAERGRVKHCNVPIGITTDGTGSIPSEPSG</sequence>
<dbReference type="GeneID" id="20810347"/>
<protein>
    <submittedName>
        <fullName evidence="2">Uncharacterized protein</fullName>
    </submittedName>
</protein>
<gene>
    <name evidence="2" type="ORF">H257_08351</name>
</gene>
<dbReference type="VEuPathDB" id="FungiDB:H257_08351"/>
<feature type="region of interest" description="Disordered" evidence="1">
    <location>
        <begin position="1"/>
        <end position="20"/>
    </location>
</feature>
<evidence type="ECO:0000313" key="2">
    <source>
        <dbReference type="EMBL" id="ETV78151.1"/>
    </source>
</evidence>
<name>W4GFW3_APHAT</name>
<reference evidence="2" key="1">
    <citation type="submission" date="2013-12" db="EMBL/GenBank/DDBJ databases">
        <title>The Genome Sequence of Aphanomyces astaci APO3.</title>
        <authorList>
            <consortium name="The Broad Institute Genomics Platform"/>
            <person name="Russ C."/>
            <person name="Tyler B."/>
            <person name="van West P."/>
            <person name="Dieguez-Uribeondo J."/>
            <person name="Young S.K."/>
            <person name="Zeng Q."/>
            <person name="Gargeya S."/>
            <person name="Fitzgerald M."/>
            <person name="Abouelleil A."/>
            <person name="Alvarado L."/>
            <person name="Chapman S.B."/>
            <person name="Gainer-Dewar J."/>
            <person name="Goldberg J."/>
            <person name="Griggs A."/>
            <person name="Gujja S."/>
            <person name="Hansen M."/>
            <person name="Howarth C."/>
            <person name="Imamovic A."/>
            <person name="Ireland A."/>
            <person name="Larimer J."/>
            <person name="McCowan C."/>
            <person name="Murphy C."/>
            <person name="Pearson M."/>
            <person name="Poon T.W."/>
            <person name="Priest M."/>
            <person name="Roberts A."/>
            <person name="Saif S."/>
            <person name="Shea T."/>
            <person name="Sykes S."/>
            <person name="Wortman J."/>
            <person name="Nusbaum C."/>
            <person name="Birren B."/>
        </authorList>
    </citation>
    <scope>NUCLEOTIDE SEQUENCE [LARGE SCALE GENOMIC DNA]</scope>
    <source>
        <strain evidence="2">APO3</strain>
    </source>
</reference>
<evidence type="ECO:0000256" key="1">
    <source>
        <dbReference type="SAM" id="MobiDB-lite"/>
    </source>
</evidence>
<dbReference type="RefSeq" id="XP_009832488.1">
    <property type="nucleotide sequence ID" value="XM_009834186.1"/>
</dbReference>
<dbReference type="EMBL" id="KI913131">
    <property type="protein sequence ID" value="ETV78151.1"/>
    <property type="molecule type" value="Genomic_DNA"/>
</dbReference>
<dbReference type="AlphaFoldDB" id="W4GFW3"/>
<organism evidence="2">
    <name type="scientific">Aphanomyces astaci</name>
    <name type="common">Crayfish plague agent</name>
    <dbReference type="NCBI Taxonomy" id="112090"/>
    <lineage>
        <taxon>Eukaryota</taxon>
        <taxon>Sar</taxon>
        <taxon>Stramenopiles</taxon>
        <taxon>Oomycota</taxon>
        <taxon>Saprolegniomycetes</taxon>
        <taxon>Saprolegniales</taxon>
        <taxon>Verrucalvaceae</taxon>
        <taxon>Aphanomyces</taxon>
    </lineage>
</organism>